<feature type="domain" description="Origin recognition complex subunit 2 RecA-like" evidence="7">
    <location>
        <begin position="84"/>
        <end position="268"/>
    </location>
</feature>
<dbReference type="InterPro" id="IPR007220">
    <property type="entry name" value="ORC2"/>
</dbReference>
<evidence type="ECO:0000313" key="10">
    <source>
        <dbReference type="Proteomes" id="UP000053820"/>
    </source>
</evidence>
<feature type="region of interest" description="Disordered" evidence="6">
    <location>
        <begin position="482"/>
        <end position="504"/>
    </location>
</feature>
<evidence type="ECO:0000256" key="4">
    <source>
        <dbReference type="ARBA" id="ARBA00023242"/>
    </source>
</evidence>
<dbReference type="OrthoDB" id="346673at2759"/>
<dbReference type="EMBL" id="KN839847">
    <property type="protein sequence ID" value="KIJ64378.1"/>
    <property type="molecule type" value="Genomic_DNA"/>
</dbReference>
<accession>A0A0C9W9G1</accession>
<dbReference type="GO" id="GO:0003688">
    <property type="term" value="F:DNA replication origin binding"/>
    <property type="evidence" value="ECO:0007669"/>
    <property type="project" value="UniProtKB-UniRule"/>
</dbReference>
<dbReference type="Pfam" id="PF04084">
    <property type="entry name" value="RecA-like_ORC2"/>
    <property type="match status" value="1"/>
</dbReference>
<reference evidence="9 10" key="1">
    <citation type="submission" date="2014-04" db="EMBL/GenBank/DDBJ databases">
        <title>Evolutionary Origins and Diversification of the Mycorrhizal Mutualists.</title>
        <authorList>
            <consortium name="DOE Joint Genome Institute"/>
            <consortium name="Mycorrhizal Genomics Consortium"/>
            <person name="Kohler A."/>
            <person name="Kuo A."/>
            <person name="Nagy L.G."/>
            <person name="Floudas D."/>
            <person name="Copeland A."/>
            <person name="Barry K.W."/>
            <person name="Cichocki N."/>
            <person name="Veneault-Fourrey C."/>
            <person name="LaButti K."/>
            <person name="Lindquist E.A."/>
            <person name="Lipzen A."/>
            <person name="Lundell T."/>
            <person name="Morin E."/>
            <person name="Murat C."/>
            <person name="Riley R."/>
            <person name="Ohm R."/>
            <person name="Sun H."/>
            <person name="Tunlid A."/>
            <person name="Henrissat B."/>
            <person name="Grigoriev I.V."/>
            <person name="Hibbett D.S."/>
            <person name="Martin F."/>
        </authorList>
    </citation>
    <scope>NUCLEOTIDE SEQUENCE [LARGE SCALE GENOMIC DNA]</scope>
    <source>
        <strain evidence="9 10">MD-312</strain>
    </source>
</reference>
<protein>
    <recommendedName>
        <fullName evidence="5">Origin recognition complex subunit 2</fullName>
    </recommendedName>
</protein>
<feature type="domain" description="Origin recognition complex subunit 2 winged-helix" evidence="8">
    <location>
        <begin position="367"/>
        <end position="429"/>
    </location>
</feature>
<dbReference type="InterPro" id="IPR056773">
    <property type="entry name" value="WHD_ORC2"/>
</dbReference>
<name>A0A0C9W9G1_9AGAM</name>
<evidence type="ECO:0000256" key="5">
    <source>
        <dbReference type="RuleBase" id="RU368084"/>
    </source>
</evidence>
<dbReference type="HOGENOM" id="CLU_018596_0_0_1"/>
<evidence type="ECO:0000259" key="7">
    <source>
        <dbReference type="Pfam" id="PF04084"/>
    </source>
</evidence>
<keyword evidence="3 5" id="KW-0235">DNA replication</keyword>
<dbReference type="GO" id="GO:0005664">
    <property type="term" value="C:nuclear origin of replication recognition complex"/>
    <property type="evidence" value="ECO:0007669"/>
    <property type="project" value="UniProtKB-UniRule"/>
</dbReference>
<gene>
    <name evidence="9" type="ORF">HYDPIDRAFT_188082</name>
</gene>
<sequence length="527" mass="56699">MDSDEGSDGDAYDDEQTRFKLVDDGRDYGRPSFDAYFLQASSRSRTSTNVFSSRVLPLTADEYNDAISAYSPRIQPTLGPWDARTAFNRYARELDEGFNLLFYGFGSKRATLNTFATQCLSKKGHVVVVNGFHPNTTLKDVIASIECVPGVADASLPSSSADAQIQRIYEFFAGDAPSGSRGRQLYLVVHNIDAPHMRTQKIKNLFSLLALNPNIHLLASLDRLNAPLMWSANEILARKVSPNPTQPGEEEREPTTPKRGYAFLWHDLTSLAPYDAELAFSDRSSIAGASYASTGSRPPGATTGTGAGAAQLTESAITHVLAAVTSKAKKLFYLLGKRQLANIEAASHPDPAAADASGVGTGAQTEANFGLTYDALFALARGDFVASADTALRALLGEFRDHGLILSASLGGGGGGGSGETLWIPLRKERLTRVLSAIEGAAPLQWSRSSIVALAGHYYLALNCIIGPQQSARRYNDRMPCELGDSESSPHYAQRTGKTSDSAARKVADHEEVLGAALTWWLLIAFL</sequence>
<comment type="similarity">
    <text evidence="2 5">Belongs to the ORC2 family.</text>
</comment>
<dbReference type="InterPro" id="IPR056772">
    <property type="entry name" value="RecA-like_ORC2"/>
</dbReference>
<evidence type="ECO:0000313" key="9">
    <source>
        <dbReference type="EMBL" id="KIJ64378.1"/>
    </source>
</evidence>
<organism evidence="9 10">
    <name type="scientific">Hydnomerulius pinastri MD-312</name>
    <dbReference type="NCBI Taxonomy" id="994086"/>
    <lineage>
        <taxon>Eukaryota</taxon>
        <taxon>Fungi</taxon>
        <taxon>Dikarya</taxon>
        <taxon>Basidiomycota</taxon>
        <taxon>Agaricomycotina</taxon>
        <taxon>Agaricomycetes</taxon>
        <taxon>Agaricomycetidae</taxon>
        <taxon>Boletales</taxon>
        <taxon>Boletales incertae sedis</taxon>
        <taxon>Leucogyrophana</taxon>
    </lineage>
</organism>
<comment type="subcellular location">
    <subcellularLocation>
        <location evidence="1 5">Nucleus</location>
    </subcellularLocation>
</comment>
<dbReference type="GO" id="GO:0006260">
    <property type="term" value="P:DNA replication"/>
    <property type="evidence" value="ECO:0007669"/>
    <property type="project" value="UniProtKB-UniRule"/>
</dbReference>
<dbReference type="AlphaFoldDB" id="A0A0C9W9G1"/>
<dbReference type="PANTHER" id="PTHR14052">
    <property type="entry name" value="ORIGIN RECOGNITION COMPLEX SUBUNIT 2"/>
    <property type="match status" value="1"/>
</dbReference>
<comment type="function">
    <text evidence="5">Component of the origin recognition complex (ORC) that binds origins of replication. DNA-binding is ATP-dependent. ORC is required to assemble the pre-replication complex necessary to initiate DNA replication.</text>
</comment>
<evidence type="ECO:0000256" key="1">
    <source>
        <dbReference type="ARBA" id="ARBA00004123"/>
    </source>
</evidence>
<evidence type="ECO:0000259" key="8">
    <source>
        <dbReference type="Pfam" id="PF24882"/>
    </source>
</evidence>
<evidence type="ECO:0000256" key="6">
    <source>
        <dbReference type="SAM" id="MobiDB-lite"/>
    </source>
</evidence>
<keyword evidence="10" id="KW-1185">Reference proteome</keyword>
<proteinExistence type="inferred from homology"/>
<dbReference type="PANTHER" id="PTHR14052:SF0">
    <property type="entry name" value="ORIGIN RECOGNITION COMPLEX SUBUNIT 2"/>
    <property type="match status" value="1"/>
</dbReference>
<evidence type="ECO:0000256" key="3">
    <source>
        <dbReference type="ARBA" id="ARBA00022705"/>
    </source>
</evidence>
<evidence type="ECO:0000256" key="2">
    <source>
        <dbReference type="ARBA" id="ARBA00007421"/>
    </source>
</evidence>
<feature type="compositionally biased region" description="Polar residues" evidence="6">
    <location>
        <begin position="486"/>
        <end position="502"/>
    </location>
</feature>
<comment type="subunit">
    <text evidence="5">Component of the origin recognition complex (ORC).</text>
</comment>
<keyword evidence="4 5" id="KW-0539">Nucleus</keyword>
<dbReference type="Pfam" id="PF24882">
    <property type="entry name" value="WHD_ORC2"/>
    <property type="match status" value="1"/>
</dbReference>
<dbReference type="Proteomes" id="UP000053820">
    <property type="component" value="Unassembled WGS sequence"/>
</dbReference>